<feature type="coiled-coil region" evidence="4">
    <location>
        <begin position="259"/>
        <end position="313"/>
    </location>
</feature>
<dbReference type="InterPro" id="IPR025662">
    <property type="entry name" value="Sigma_54_int_dom_ATP-bd_1"/>
</dbReference>
<reference evidence="7 8" key="1">
    <citation type="submission" date="2015-09" db="EMBL/GenBank/DDBJ databases">
        <authorList>
            <consortium name="Pathogen Informatics"/>
        </authorList>
    </citation>
    <scope>NUCLEOTIDE SEQUENCE [LARGE SCALE GENOMIC DNA]</scope>
    <source>
        <strain evidence="7 8">2789STDY5834876</strain>
    </source>
</reference>
<gene>
    <name evidence="7" type="primary">sbcC</name>
    <name evidence="7" type="ORF">ERS852491_00004</name>
</gene>
<dbReference type="AlphaFoldDB" id="A0A173Y8P8"/>
<dbReference type="PROSITE" id="PS00675">
    <property type="entry name" value="SIGMA54_INTERACT_1"/>
    <property type="match status" value="1"/>
</dbReference>
<dbReference type="GO" id="GO:0006302">
    <property type="term" value="P:double-strand break repair"/>
    <property type="evidence" value="ECO:0007669"/>
    <property type="project" value="InterPro"/>
</dbReference>
<evidence type="ECO:0000313" key="8">
    <source>
        <dbReference type="Proteomes" id="UP000095544"/>
    </source>
</evidence>
<feature type="compositionally biased region" description="Basic and acidic residues" evidence="5">
    <location>
        <begin position="477"/>
        <end position="492"/>
    </location>
</feature>
<dbReference type="SUPFAM" id="SSF52540">
    <property type="entry name" value="P-loop containing nucleoside triphosphate hydrolases"/>
    <property type="match status" value="2"/>
</dbReference>
<name>A0A173Y8P8_9FIRM</name>
<evidence type="ECO:0000259" key="6">
    <source>
        <dbReference type="Pfam" id="PF13476"/>
    </source>
</evidence>
<sequence length="884" mass="102477">MRPVRLIMSAFGSYADVEEIDFTKIQHGLFLITGDTGAGKTTIFDAITYALYDKTSGGRRDGNMMRSQYASEETDTFVEYTFSYRGKEYTVRRNPEYLRIGKRRMADGSPRLVKETAKVSLLMPDGREVQGKKKDIDNKIEEIIGLDVNQFTQIAMIAQGDFLRLLHAESKERKKIFSRIFQTRLYWQVQEELKEEAKQLYIRMEDNTKDCLREMERVETYAKSAESAKWERLSALKIPPAEEVMDVLKEICRQGKSMETEAEKEHTQLQKQAENLNAAIRGQEEVNILFRSKEQVQKRLQELEEKKSGMKEISRQIKDGERAEKVLVKEEQYKRTSLEAKRLQETVGQTKSWMEEQTAVSAEKEKELQQLEEELQEKEPVFQKQILRLKDILPRYANIRKLEEQYHKQLKKMERVLKECRAASADYEKKYQQFFEEQAGILAKELKEGQPCPVCGSTEHPHRAEILKGAPGQEEVQQAKERRDQKEQERTACQEQFQASKSRLDSERKLLEEAAEDIMAGGSLLEDEARAHLKQLEDDLKEMKKNFQKKGKDFRELMEEMKRRSGLLESQEKQLQELNTKQKEEEEYFQEELKAQKFASREEYSSALEWTEGRKAKAEALSQYEKECLEVKTRYEMLCQQSEGKQPADLEEEKEKLEEVLISQKAQKDRWLQLHSQNQKNKEARAKLKQYFETKAGLTMQYEMVNNLSRTANGTLNGSIKLDFETYVQRKYFKQIIHAANRRLSKMTSNEFILQCREIKDLSSQGQAGLDLDVYHLVNDSVRDVKTLSGGESFMASLSMALGLSDIIQNTAGAISLETMFVDEGFGSLDDAARERAIQILQELAGEKGIVGIISHVNELKEQIEWKLAVTKTEQGSSTRWVLE</sequence>
<evidence type="ECO:0000256" key="3">
    <source>
        <dbReference type="ARBA" id="ARBA00013368"/>
    </source>
</evidence>
<evidence type="ECO:0000256" key="4">
    <source>
        <dbReference type="SAM" id="Coils"/>
    </source>
</evidence>
<proteinExistence type="inferred from homology"/>
<dbReference type="PANTHER" id="PTHR32114">
    <property type="entry name" value="ABC TRANSPORTER ABCH.3"/>
    <property type="match status" value="1"/>
</dbReference>
<accession>A0A173Y8P8</accession>
<dbReference type="RefSeq" id="WP_055149833.1">
    <property type="nucleotide sequence ID" value="NZ_CYZU01000001.1"/>
</dbReference>
<feature type="region of interest" description="Disordered" evidence="5">
    <location>
        <begin position="468"/>
        <end position="500"/>
    </location>
</feature>
<comment type="similarity">
    <text evidence="1">Belongs to the SMC family. SbcC subfamily.</text>
</comment>
<comment type="subunit">
    <text evidence="2">Heterodimer of SbcC and SbcD.</text>
</comment>
<dbReference type="EMBL" id="CYZU01000001">
    <property type="protein sequence ID" value="CUN59526.1"/>
    <property type="molecule type" value="Genomic_DNA"/>
</dbReference>
<evidence type="ECO:0000256" key="5">
    <source>
        <dbReference type="SAM" id="MobiDB-lite"/>
    </source>
</evidence>
<evidence type="ECO:0000256" key="2">
    <source>
        <dbReference type="ARBA" id="ARBA00011322"/>
    </source>
</evidence>
<dbReference type="STRING" id="39482.ERS852491_00004"/>
<keyword evidence="4" id="KW-0175">Coiled coil</keyword>
<feature type="coiled-coil region" evidence="4">
    <location>
        <begin position="354"/>
        <end position="430"/>
    </location>
</feature>
<dbReference type="Proteomes" id="UP000095544">
    <property type="component" value="Unassembled WGS sequence"/>
</dbReference>
<dbReference type="Pfam" id="PF13558">
    <property type="entry name" value="SbcC_Walker_B"/>
    <property type="match status" value="1"/>
</dbReference>
<organism evidence="7 8">
    <name type="scientific">Faecalicatena contorta</name>
    <dbReference type="NCBI Taxonomy" id="39482"/>
    <lineage>
        <taxon>Bacteria</taxon>
        <taxon>Bacillati</taxon>
        <taxon>Bacillota</taxon>
        <taxon>Clostridia</taxon>
        <taxon>Lachnospirales</taxon>
        <taxon>Lachnospiraceae</taxon>
        <taxon>Faecalicatena</taxon>
    </lineage>
</organism>
<evidence type="ECO:0000256" key="1">
    <source>
        <dbReference type="ARBA" id="ARBA00006930"/>
    </source>
</evidence>
<feature type="coiled-coil region" evidence="4">
    <location>
        <begin position="526"/>
        <end position="588"/>
    </location>
</feature>
<dbReference type="PANTHER" id="PTHR32114:SF2">
    <property type="entry name" value="ABC TRANSPORTER ABCH.3"/>
    <property type="match status" value="1"/>
</dbReference>
<feature type="domain" description="Rad50/SbcC-type AAA" evidence="6">
    <location>
        <begin position="5"/>
        <end position="202"/>
    </location>
</feature>
<evidence type="ECO:0000313" key="7">
    <source>
        <dbReference type="EMBL" id="CUN59526.1"/>
    </source>
</evidence>
<dbReference type="InterPro" id="IPR038729">
    <property type="entry name" value="Rad50/SbcC_AAA"/>
</dbReference>
<protein>
    <recommendedName>
        <fullName evidence="3">Nuclease SbcCD subunit C</fullName>
    </recommendedName>
</protein>
<feature type="coiled-coil region" evidence="4">
    <location>
        <begin position="650"/>
        <end position="694"/>
    </location>
</feature>
<dbReference type="OrthoDB" id="9795626at2"/>
<dbReference type="Gene3D" id="3.40.50.300">
    <property type="entry name" value="P-loop containing nucleotide triphosphate hydrolases"/>
    <property type="match status" value="2"/>
</dbReference>
<dbReference type="GO" id="GO:0016887">
    <property type="term" value="F:ATP hydrolysis activity"/>
    <property type="evidence" value="ECO:0007669"/>
    <property type="project" value="InterPro"/>
</dbReference>
<dbReference type="Pfam" id="PF13476">
    <property type="entry name" value="AAA_23"/>
    <property type="match status" value="1"/>
</dbReference>
<dbReference type="InterPro" id="IPR027417">
    <property type="entry name" value="P-loop_NTPase"/>
</dbReference>